<evidence type="ECO:0000313" key="2">
    <source>
        <dbReference type="Proteomes" id="UP000215145"/>
    </source>
</evidence>
<dbReference type="Proteomes" id="UP000215145">
    <property type="component" value="Unassembled WGS sequence"/>
</dbReference>
<dbReference type="RefSeq" id="WP_089522496.1">
    <property type="nucleotide sequence ID" value="NZ_NMUQ01000001.1"/>
</dbReference>
<evidence type="ECO:0000313" key="1">
    <source>
        <dbReference type="EMBL" id="OXM15444.1"/>
    </source>
</evidence>
<protein>
    <submittedName>
        <fullName evidence="1">Uncharacterized protein</fullName>
    </submittedName>
</protein>
<accession>A0A229P0D0</accession>
<comment type="caution">
    <text evidence="1">The sequence shown here is derived from an EMBL/GenBank/DDBJ whole genome shotgun (WGS) entry which is preliminary data.</text>
</comment>
<dbReference type="AlphaFoldDB" id="A0A229P0D0"/>
<proteinExistence type="predicted"/>
<name>A0A229P0D0_9BACL</name>
<gene>
    <name evidence="1" type="ORF">CGZ75_01505</name>
</gene>
<dbReference type="OrthoDB" id="2647640at2"/>
<sequence length="102" mass="11429">MRTVKLSLISWSGQVVNVWSVPYARHKAALEVAMQRAEDEGHAGVFWASFSGGKTKNFVFDSHDPLAMLMMERVLKSYMKDGKLDVDRFLGRQGGVKRAAIN</sequence>
<reference evidence="1 2" key="1">
    <citation type="submission" date="2017-07" db="EMBL/GenBank/DDBJ databases">
        <title>Paenibacillus herberti R33 genome sequencing and assembly.</title>
        <authorList>
            <person name="Su W."/>
        </authorList>
    </citation>
    <scope>NUCLEOTIDE SEQUENCE [LARGE SCALE GENOMIC DNA]</scope>
    <source>
        <strain evidence="1 2">R33</strain>
    </source>
</reference>
<keyword evidence="2" id="KW-1185">Reference proteome</keyword>
<dbReference type="EMBL" id="NMUQ01000001">
    <property type="protein sequence ID" value="OXM15444.1"/>
    <property type="molecule type" value="Genomic_DNA"/>
</dbReference>
<organism evidence="1 2">
    <name type="scientific">Paenibacillus herberti</name>
    <dbReference type="NCBI Taxonomy" id="1619309"/>
    <lineage>
        <taxon>Bacteria</taxon>
        <taxon>Bacillati</taxon>
        <taxon>Bacillota</taxon>
        <taxon>Bacilli</taxon>
        <taxon>Bacillales</taxon>
        <taxon>Paenibacillaceae</taxon>
        <taxon>Paenibacillus</taxon>
    </lineage>
</organism>